<evidence type="ECO:0000313" key="2">
    <source>
        <dbReference type="EMBL" id="NUU28401.1"/>
    </source>
</evidence>
<dbReference type="GO" id="GO:1990189">
    <property type="term" value="F:protein N-terminal-serine acetyltransferase activity"/>
    <property type="evidence" value="ECO:0007669"/>
    <property type="project" value="TreeGrafter"/>
</dbReference>
<dbReference type="GO" id="GO:0008999">
    <property type="term" value="F:protein-N-terminal-alanine acetyltransferase activity"/>
    <property type="evidence" value="ECO:0007669"/>
    <property type="project" value="TreeGrafter"/>
</dbReference>
<dbReference type="PROSITE" id="PS51186">
    <property type="entry name" value="GNAT"/>
    <property type="match status" value="1"/>
</dbReference>
<dbReference type="SUPFAM" id="SSF55729">
    <property type="entry name" value="Acyl-CoA N-acyltransferases (Nat)"/>
    <property type="match status" value="1"/>
</dbReference>
<dbReference type="EMBL" id="JABMCG010000104">
    <property type="protein sequence ID" value="NUU28401.1"/>
    <property type="molecule type" value="Genomic_DNA"/>
</dbReference>
<dbReference type="InterPro" id="IPR000182">
    <property type="entry name" value="GNAT_dom"/>
</dbReference>
<gene>
    <name evidence="2" type="ORF">HP467_09805</name>
</gene>
<comment type="caution">
    <text evidence="2">The sequence shown here is derived from an EMBL/GenBank/DDBJ whole genome shotgun (WGS) entry which is preliminary data.</text>
</comment>
<dbReference type="Proteomes" id="UP000539146">
    <property type="component" value="Unassembled WGS sequence"/>
</dbReference>
<dbReference type="Gene3D" id="3.40.630.30">
    <property type="match status" value="1"/>
</dbReference>
<accession>A0A850DTW4</accession>
<dbReference type="RefSeq" id="WP_058741178.1">
    <property type="nucleotide sequence ID" value="NZ_BAAAWP010000001.1"/>
</dbReference>
<evidence type="ECO:0000313" key="3">
    <source>
        <dbReference type="Proteomes" id="UP000539146"/>
    </source>
</evidence>
<dbReference type="AlphaFoldDB" id="A0A850DTW4"/>
<sequence>MSTGTRLRPVELADAAELAAIVSASADHLRPFEPTRPESYFTEAGQRATIGGLLAAARTGGSVPFVIVGDDDELLGRITLSGVTRGALQSCALGYWVRADRVRQGHATRAVGLAVAHAFGALGLHRVQAETLPENTASQRALERNGFTRYGLAPQYIRIAGEWRDHVMFQVLAPGDAADLTR</sequence>
<dbReference type="PANTHER" id="PTHR43441:SF2">
    <property type="entry name" value="FAMILY ACETYLTRANSFERASE, PUTATIVE (AFU_ORTHOLOGUE AFUA_7G00850)-RELATED"/>
    <property type="match status" value="1"/>
</dbReference>
<dbReference type="GO" id="GO:0005737">
    <property type="term" value="C:cytoplasm"/>
    <property type="evidence" value="ECO:0007669"/>
    <property type="project" value="TreeGrafter"/>
</dbReference>
<proteinExistence type="predicted"/>
<dbReference type="InterPro" id="IPR016181">
    <property type="entry name" value="Acyl_CoA_acyltransferase"/>
</dbReference>
<dbReference type="PANTHER" id="PTHR43441">
    <property type="entry name" value="RIBOSOMAL-PROTEIN-SERINE ACETYLTRANSFERASE"/>
    <property type="match status" value="1"/>
</dbReference>
<keyword evidence="2" id="KW-0808">Transferase</keyword>
<protein>
    <submittedName>
        <fullName evidence="2">GNAT family N-acetyltransferase</fullName>
    </submittedName>
</protein>
<dbReference type="InterPro" id="IPR051908">
    <property type="entry name" value="Ribosomal_N-acetyltransferase"/>
</dbReference>
<reference evidence="2 3" key="1">
    <citation type="submission" date="2020-05" db="EMBL/GenBank/DDBJ databases">
        <title>Genome Sequencing of Type Strains.</title>
        <authorList>
            <person name="Lemaire J.F."/>
            <person name="Inderbitzin P."/>
            <person name="Gregorio O.A."/>
            <person name="Collins S.B."/>
            <person name="Wespe N."/>
            <person name="Knight-Connoni V."/>
        </authorList>
    </citation>
    <scope>NUCLEOTIDE SEQUENCE [LARGE SCALE GENOMIC DNA]</scope>
    <source>
        <strain evidence="2 3">DSM 20512</strain>
    </source>
</reference>
<name>A0A850DTW4_9MICO</name>
<evidence type="ECO:0000259" key="1">
    <source>
        <dbReference type="PROSITE" id="PS51186"/>
    </source>
</evidence>
<dbReference type="Pfam" id="PF13302">
    <property type="entry name" value="Acetyltransf_3"/>
    <property type="match status" value="1"/>
</dbReference>
<feature type="domain" description="N-acetyltransferase" evidence="1">
    <location>
        <begin position="5"/>
        <end position="174"/>
    </location>
</feature>
<organism evidence="2 3">
    <name type="scientific">Curtobacterium citreum</name>
    <dbReference type="NCBI Taxonomy" id="2036"/>
    <lineage>
        <taxon>Bacteria</taxon>
        <taxon>Bacillati</taxon>
        <taxon>Actinomycetota</taxon>
        <taxon>Actinomycetes</taxon>
        <taxon>Micrococcales</taxon>
        <taxon>Microbacteriaceae</taxon>
        <taxon>Curtobacterium</taxon>
    </lineage>
</organism>